<organism evidence="5">
    <name type="scientific">marine sediment metagenome</name>
    <dbReference type="NCBI Taxonomy" id="412755"/>
    <lineage>
        <taxon>unclassified sequences</taxon>
        <taxon>metagenomes</taxon>
        <taxon>ecological metagenomes</taxon>
    </lineage>
</organism>
<dbReference type="GO" id="GO:0005524">
    <property type="term" value="F:ATP binding"/>
    <property type="evidence" value="ECO:0007669"/>
    <property type="project" value="UniProtKB-KW"/>
</dbReference>
<dbReference type="EMBL" id="BARS01046073">
    <property type="protein sequence ID" value="GAG39579.1"/>
    <property type="molecule type" value="Genomic_DNA"/>
</dbReference>
<feature type="domain" description="Primosomal protein N C-terminal" evidence="4">
    <location>
        <begin position="7"/>
        <end position="108"/>
    </location>
</feature>
<dbReference type="Pfam" id="PF18074">
    <property type="entry name" value="PriA_C"/>
    <property type="match status" value="1"/>
</dbReference>
<evidence type="ECO:0000256" key="2">
    <source>
        <dbReference type="ARBA" id="ARBA00022840"/>
    </source>
</evidence>
<keyword evidence="3" id="KW-0238">DNA-binding</keyword>
<dbReference type="InterPro" id="IPR041236">
    <property type="entry name" value="PriA_C"/>
</dbReference>
<feature type="non-terminal residue" evidence="5">
    <location>
        <position position="1"/>
    </location>
</feature>
<name>X0X8Q7_9ZZZZ</name>
<dbReference type="GO" id="GO:0006302">
    <property type="term" value="P:double-strand break repair"/>
    <property type="evidence" value="ECO:0007669"/>
    <property type="project" value="TreeGrafter"/>
</dbReference>
<proteinExistence type="predicted"/>
<evidence type="ECO:0000259" key="4">
    <source>
        <dbReference type="Pfam" id="PF18074"/>
    </source>
</evidence>
<dbReference type="GO" id="GO:0006270">
    <property type="term" value="P:DNA replication initiation"/>
    <property type="evidence" value="ECO:0007669"/>
    <property type="project" value="TreeGrafter"/>
</dbReference>
<reference evidence="5" key="1">
    <citation type="journal article" date="2014" name="Front. Microbiol.">
        <title>High frequency of phylogenetically diverse reductive dehalogenase-homologous genes in deep subseafloor sedimentary metagenomes.</title>
        <authorList>
            <person name="Kawai M."/>
            <person name="Futagami T."/>
            <person name="Toyoda A."/>
            <person name="Takaki Y."/>
            <person name="Nishi S."/>
            <person name="Hori S."/>
            <person name="Arai W."/>
            <person name="Tsubouchi T."/>
            <person name="Morono Y."/>
            <person name="Uchiyama I."/>
            <person name="Ito T."/>
            <person name="Fujiyama A."/>
            <person name="Inagaki F."/>
            <person name="Takami H."/>
        </authorList>
    </citation>
    <scope>NUCLEOTIDE SEQUENCE</scope>
    <source>
        <strain evidence="5">Expedition CK06-06</strain>
    </source>
</reference>
<evidence type="ECO:0000313" key="5">
    <source>
        <dbReference type="EMBL" id="GAG39579.1"/>
    </source>
</evidence>
<gene>
    <name evidence="5" type="ORF">S01H1_69392</name>
</gene>
<dbReference type="AlphaFoldDB" id="X0X8Q7"/>
<dbReference type="GO" id="GO:0006310">
    <property type="term" value="P:DNA recombination"/>
    <property type="evidence" value="ECO:0007669"/>
    <property type="project" value="TreeGrafter"/>
</dbReference>
<dbReference type="PANTHER" id="PTHR30580:SF1">
    <property type="entry name" value="COMF OPERON PROTEIN 1"/>
    <property type="match status" value="1"/>
</dbReference>
<evidence type="ECO:0000256" key="1">
    <source>
        <dbReference type="ARBA" id="ARBA00022741"/>
    </source>
</evidence>
<dbReference type="GO" id="GO:0043138">
    <property type="term" value="F:3'-5' DNA helicase activity"/>
    <property type="evidence" value="ECO:0007669"/>
    <property type="project" value="TreeGrafter"/>
</dbReference>
<keyword evidence="1" id="KW-0547">Nucleotide-binding</keyword>
<dbReference type="GO" id="GO:0003677">
    <property type="term" value="F:DNA binding"/>
    <property type="evidence" value="ECO:0007669"/>
    <property type="project" value="UniProtKB-KW"/>
</dbReference>
<dbReference type="PANTHER" id="PTHR30580">
    <property type="entry name" value="PRIMOSOMAL PROTEIN N"/>
    <property type="match status" value="1"/>
</dbReference>
<protein>
    <recommendedName>
        <fullName evidence="4">Primosomal protein N C-terminal domain-containing protein</fullName>
    </recommendedName>
</protein>
<evidence type="ECO:0000256" key="3">
    <source>
        <dbReference type="ARBA" id="ARBA00023125"/>
    </source>
</evidence>
<keyword evidence="2" id="KW-0067">ATP-binding</keyword>
<accession>X0X8Q7</accession>
<comment type="caution">
    <text evidence="5">The sequence shown here is derived from an EMBL/GenBank/DDBJ whole genome shotgun (WGS) entry which is preliminary data.</text>
</comment>
<sequence>QQLDYPPFSSIANLRLLGNSKTKTGKIAQQMGEKIHNILKRRSSGKKDIKVLGPVEAPVAKLKGKYRQQILIKSRRHGYLNQLLKEVGKGSAQILSSSGVRLIIDVDPYQMM</sequence>